<dbReference type="Gene3D" id="2.60.120.200">
    <property type="match status" value="1"/>
</dbReference>
<dbReference type="SUPFAM" id="SSF56300">
    <property type="entry name" value="Metallo-dependent phosphatases"/>
    <property type="match status" value="1"/>
</dbReference>
<dbReference type="STRING" id="159449.B4N89_44555"/>
<dbReference type="AlphaFoldDB" id="A0A1T3NLB4"/>
<dbReference type="Pfam" id="PF13385">
    <property type="entry name" value="Laminin_G_3"/>
    <property type="match status" value="1"/>
</dbReference>
<sequence>MCEQHDDDCPQPVTPLSGPARRAFLRSAALAGAGAAAVGAVGISPAAAAGTDGGAEGVAADAPVDAQGMPAWRPDRDSRRFTLVVMPDTQYMFDEPSITTAPIEASFRYILEHARQDNIVFMAHLGDLTQNGRKPEFDGIGRAFEVLDRKGVAYSVLAGNHDIDSNTDDRRGRSAYLDTFGPQRFRGKRSFGGATPDGYNTYHLFQAGGREWLVLALDWRPSPASIAWARKVMADHPQSPVILTSHELVSADVPGREAEFSDHGRRLWDELIKGNDQIFLTLNGHYWPAGRSTRRNDAGNDVHLHITNYQNRYFGGAAMIRLYHFDLDRDTIDVETLSPWILGRNSRDLNELERREMELTGPDDYFSVPVDFDKRFARFAPVPQRPARPAARMVVPGTVAYWRFDGSHKDGAPVPGGQRVKDLSGRGNDLTLIPAPGAAAGSVSWSGQHHPDQPGHGSVRIAGGKSPLRGGHFQTATDAPLNRATFRSGYTVEAFFKLPADWDGGKDAWSALLSRWGMSGEARKPKGDPQEPVVTLSLSGGRELQWCVYPLDGDGSATNWSHELTPDAWWHVAVVNDARQTTMYIDGCPVVRNPTARANGLTTLNLPWMLGGYAYDGKLDQTVNAWVGDVRVVDRALRPDAFMIGR</sequence>
<dbReference type="Proteomes" id="UP000190037">
    <property type="component" value="Unassembled WGS sequence"/>
</dbReference>
<dbReference type="InterPro" id="IPR051918">
    <property type="entry name" value="STPP_CPPED1"/>
</dbReference>
<dbReference type="InterPro" id="IPR029052">
    <property type="entry name" value="Metallo-depent_PP-like"/>
</dbReference>
<dbReference type="PANTHER" id="PTHR43143">
    <property type="entry name" value="METALLOPHOSPHOESTERASE, CALCINEURIN SUPERFAMILY"/>
    <property type="match status" value="1"/>
</dbReference>
<accession>A0A1T3NLB4</accession>
<evidence type="ECO:0000313" key="2">
    <source>
        <dbReference type="Proteomes" id="UP000190037"/>
    </source>
</evidence>
<name>A0A1T3NLB4_9ACTN</name>
<dbReference type="InterPro" id="IPR013320">
    <property type="entry name" value="ConA-like_dom_sf"/>
</dbReference>
<dbReference type="SUPFAM" id="SSF49899">
    <property type="entry name" value="Concanavalin A-like lectins/glucanases"/>
    <property type="match status" value="1"/>
</dbReference>
<dbReference type="PROSITE" id="PS51318">
    <property type="entry name" value="TAT"/>
    <property type="match status" value="1"/>
</dbReference>
<gene>
    <name evidence="1" type="ORF">B4N89_44555</name>
</gene>
<dbReference type="Gene3D" id="3.60.21.10">
    <property type="match status" value="1"/>
</dbReference>
<dbReference type="RefSeq" id="WP_078982436.1">
    <property type="nucleotide sequence ID" value="NZ_MWQN01000004.1"/>
</dbReference>
<dbReference type="EMBL" id="MWQN01000004">
    <property type="protein sequence ID" value="OPC77562.1"/>
    <property type="molecule type" value="Genomic_DNA"/>
</dbReference>
<dbReference type="InterPro" id="IPR006311">
    <property type="entry name" value="TAT_signal"/>
</dbReference>
<protein>
    <submittedName>
        <fullName evidence="1">Tat pathway signal sequence domain protein</fullName>
    </submittedName>
</protein>
<keyword evidence="2" id="KW-1185">Reference proteome</keyword>
<proteinExistence type="predicted"/>
<dbReference type="OrthoDB" id="9772095at2"/>
<reference evidence="1 2" key="1">
    <citation type="submission" date="2017-03" db="EMBL/GenBank/DDBJ databases">
        <title>Draft genome sequence of Streptomyces scabrisporus NF3, endophyte isolated from Amphipterygium adstringens.</title>
        <authorList>
            <person name="Vazquez M."/>
            <person name="Ceapa C.D."/>
            <person name="Rodriguez Luna D."/>
            <person name="Sanchez Esquivel S."/>
        </authorList>
    </citation>
    <scope>NUCLEOTIDE SEQUENCE [LARGE SCALE GENOMIC DNA]</scope>
    <source>
        <strain evidence="1 2">NF3</strain>
    </source>
</reference>
<organism evidence="1 2">
    <name type="scientific">Embleya scabrispora</name>
    <dbReference type="NCBI Taxonomy" id="159449"/>
    <lineage>
        <taxon>Bacteria</taxon>
        <taxon>Bacillati</taxon>
        <taxon>Actinomycetota</taxon>
        <taxon>Actinomycetes</taxon>
        <taxon>Kitasatosporales</taxon>
        <taxon>Streptomycetaceae</taxon>
        <taxon>Embleya</taxon>
    </lineage>
</organism>
<dbReference type="PANTHER" id="PTHR43143:SF5">
    <property type="entry name" value="SECRETED PROTEIN"/>
    <property type="match status" value="1"/>
</dbReference>
<comment type="caution">
    <text evidence="1">The sequence shown here is derived from an EMBL/GenBank/DDBJ whole genome shotgun (WGS) entry which is preliminary data.</text>
</comment>
<evidence type="ECO:0000313" key="1">
    <source>
        <dbReference type="EMBL" id="OPC77562.1"/>
    </source>
</evidence>